<dbReference type="InterPro" id="IPR020846">
    <property type="entry name" value="MFS_dom"/>
</dbReference>
<protein>
    <submittedName>
        <fullName evidence="10">Proline/betaine transporter</fullName>
    </submittedName>
</protein>
<evidence type="ECO:0000256" key="3">
    <source>
        <dbReference type="ARBA" id="ARBA00022475"/>
    </source>
</evidence>
<organism evidence="10 11">
    <name type="scientific">Nocardia jinanensis</name>
    <dbReference type="NCBI Taxonomy" id="382504"/>
    <lineage>
        <taxon>Bacteria</taxon>
        <taxon>Bacillati</taxon>
        <taxon>Actinomycetota</taxon>
        <taxon>Actinomycetes</taxon>
        <taxon>Mycobacteriales</taxon>
        <taxon>Nocardiaceae</taxon>
        <taxon>Nocardia</taxon>
    </lineage>
</organism>
<dbReference type="PROSITE" id="PS50850">
    <property type="entry name" value="MFS"/>
    <property type="match status" value="1"/>
</dbReference>
<feature type="transmembrane region" description="Helical" evidence="8">
    <location>
        <begin position="400"/>
        <end position="420"/>
    </location>
</feature>
<keyword evidence="2" id="KW-0813">Transport</keyword>
<comment type="subcellular location">
    <subcellularLocation>
        <location evidence="1">Cell membrane</location>
        <topology evidence="1">Multi-pass membrane protein</topology>
    </subcellularLocation>
</comment>
<dbReference type="GO" id="GO:0015293">
    <property type="term" value="F:symporter activity"/>
    <property type="evidence" value="ECO:0007669"/>
    <property type="project" value="UniProtKB-KW"/>
</dbReference>
<feature type="transmembrane region" description="Helical" evidence="8">
    <location>
        <begin position="278"/>
        <end position="299"/>
    </location>
</feature>
<feature type="domain" description="Major facilitator superfamily (MFS) profile" evidence="9">
    <location>
        <begin position="15"/>
        <end position="425"/>
    </location>
</feature>
<feature type="transmembrane region" description="Helical" evidence="8">
    <location>
        <begin position="332"/>
        <end position="355"/>
    </location>
</feature>
<evidence type="ECO:0000313" key="11">
    <source>
        <dbReference type="Proteomes" id="UP000638263"/>
    </source>
</evidence>
<feature type="transmembrane region" description="Helical" evidence="8">
    <location>
        <begin position="51"/>
        <end position="75"/>
    </location>
</feature>
<evidence type="ECO:0000256" key="1">
    <source>
        <dbReference type="ARBA" id="ARBA00004651"/>
    </source>
</evidence>
<dbReference type="AlphaFoldDB" id="A0A917RLL6"/>
<dbReference type="InterPro" id="IPR036259">
    <property type="entry name" value="MFS_trans_sf"/>
</dbReference>
<keyword evidence="7 8" id="KW-0472">Membrane</keyword>
<dbReference type="InterPro" id="IPR005828">
    <property type="entry name" value="MFS_sugar_transport-like"/>
</dbReference>
<sequence>MNTGPTSARVARRRAALATIFGCTVEAYDFTVFTYLVIFVAPAFFPDGDPAAAVLSTLLVFAAGFVARPLGGIFFGRLGDRIGRRRTLLITIVLMGVSSVVMGMLPTYSVVGIAAPILLVVARLLQGFSAGGELSGASVYAAEHGTSDNAGRFNTLQPIGFSLGAALAPLVVGITASVLGTETMTQWGWRVPLLLVLPLTLVCLALRTRVAESPAFAALTEQQAGSAAPLREVFARYRGAVLQCICLALVNGLIAYLLIAYLPVYINGAGHLEPGPVSLIFAGVGAVTIPLIFVSGALVDRVGPKRLLCTVLVVVVVLIVPAMAVLRNSSSIVGVALTVLVLLVFTQMIAPPVLATSTGLFPTRIRYSGVAVGYMVGSVLGSGFGPYAAAKLAASTGNPYAPALLVVAAAVLGCVVIVVAKPRYVDIAGEEAKTAGSPSGKGGEALSI</sequence>
<feature type="transmembrane region" description="Helical" evidence="8">
    <location>
        <begin position="159"/>
        <end position="181"/>
    </location>
</feature>
<keyword evidence="11" id="KW-1185">Reference proteome</keyword>
<evidence type="ECO:0000256" key="8">
    <source>
        <dbReference type="SAM" id="Phobius"/>
    </source>
</evidence>
<accession>A0A917RLL6</accession>
<dbReference type="PANTHER" id="PTHR43528">
    <property type="entry name" value="ALPHA-KETOGLUTARATE PERMEASE"/>
    <property type="match status" value="1"/>
</dbReference>
<dbReference type="Gene3D" id="1.20.1250.20">
    <property type="entry name" value="MFS general substrate transporter like domains"/>
    <property type="match status" value="2"/>
</dbReference>
<feature type="transmembrane region" description="Helical" evidence="8">
    <location>
        <begin position="240"/>
        <end position="266"/>
    </location>
</feature>
<name>A0A917RLL6_9NOCA</name>
<evidence type="ECO:0000259" key="9">
    <source>
        <dbReference type="PROSITE" id="PS50850"/>
    </source>
</evidence>
<evidence type="ECO:0000256" key="4">
    <source>
        <dbReference type="ARBA" id="ARBA00022692"/>
    </source>
</evidence>
<dbReference type="PANTHER" id="PTHR43528:SF1">
    <property type="entry name" value="ALPHA-KETOGLUTARATE PERMEASE"/>
    <property type="match status" value="1"/>
</dbReference>
<dbReference type="SUPFAM" id="SSF103473">
    <property type="entry name" value="MFS general substrate transporter"/>
    <property type="match status" value="1"/>
</dbReference>
<feature type="transmembrane region" description="Helical" evidence="8">
    <location>
        <begin position="111"/>
        <end position="128"/>
    </location>
</feature>
<dbReference type="Pfam" id="PF07690">
    <property type="entry name" value="MFS_1"/>
    <property type="match status" value="1"/>
</dbReference>
<gene>
    <name evidence="10" type="primary">proP</name>
    <name evidence="10" type="ORF">GCM10011588_29670</name>
</gene>
<dbReference type="RefSeq" id="WP_189094278.1">
    <property type="nucleotide sequence ID" value="NZ_BMMH01000005.1"/>
</dbReference>
<dbReference type="GO" id="GO:0005886">
    <property type="term" value="C:plasma membrane"/>
    <property type="evidence" value="ECO:0007669"/>
    <property type="project" value="UniProtKB-SubCell"/>
</dbReference>
<keyword evidence="4 8" id="KW-0812">Transmembrane</keyword>
<dbReference type="InterPro" id="IPR011701">
    <property type="entry name" value="MFS"/>
</dbReference>
<dbReference type="Proteomes" id="UP000638263">
    <property type="component" value="Unassembled WGS sequence"/>
</dbReference>
<dbReference type="EMBL" id="BMMH01000005">
    <property type="protein sequence ID" value="GGL13324.1"/>
    <property type="molecule type" value="Genomic_DNA"/>
</dbReference>
<feature type="transmembrane region" description="Helical" evidence="8">
    <location>
        <begin position="306"/>
        <end position="326"/>
    </location>
</feature>
<evidence type="ECO:0000256" key="7">
    <source>
        <dbReference type="ARBA" id="ARBA00023136"/>
    </source>
</evidence>
<evidence type="ECO:0000256" key="6">
    <source>
        <dbReference type="ARBA" id="ARBA00022989"/>
    </source>
</evidence>
<keyword evidence="3" id="KW-1003">Cell membrane</keyword>
<evidence type="ECO:0000256" key="5">
    <source>
        <dbReference type="ARBA" id="ARBA00022847"/>
    </source>
</evidence>
<keyword evidence="5" id="KW-0769">Symport</keyword>
<feature type="transmembrane region" description="Helical" evidence="8">
    <location>
        <begin position="367"/>
        <end position="388"/>
    </location>
</feature>
<dbReference type="Pfam" id="PF00083">
    <property type="entry name" value="Sugar_tr"/>
    <property type="match status" value="1"/>
</dbReference>
<evidence type="ECO:0000256" key="2">
    <source>
        <dbReference type="ARBA" id="ARBA00022448"/>
    </source>
</evidence>
<evidence type="ECO:0000313" key="10">
    <source>
        <dbReference type="EMBL" id="GGL13324.1"/>
    </source>
</evidence>
<dbReference type="InterPro" id="IPR051084">
    <property type="entry name" value="H+-coupled_symporters"/>
</dbReference>
<comment type="caution">
    <text evidence="10">The sequence shown here is derived from an EMBL/GenBank/DDBJ whole genome shotgun (WGS) entry which is preliminary data.</text>
</comment>
<reference evidence="10" key="2">
    <citation type="submission" date="2020-09" db="EMBL/GenBank/DDBJ databases">
        <authorList>
            <person name="Sun Q."/>
            <person name="Zhou Y."/>
        </authorList>
    </citation>
    <scope>NUCLEOTIDE SEQUENCE</scope>
    <source>
        <strain evidence="10">CGMCC 4.3508</strain>
    </source>
</reference>
<proteinExistence type="predicted"/>
<reference evidence="10" key="1">
    <citation type="journal article" date="2014" name="Int. J. Syst. Evol. Microbiol.">
        <title>Complete genome sequence of Corynebacterium casei LMG S-19264T (=DSM 44701T), isolated from a smear-ripened cheese.</title>
        <authorList>
            <consortium name="US DOE Joint Genome Institute (JGI-PGF)"/>
            <person name="Walter F."/>
            <person name="Albersmeier A."/>
            <person name="Kalinowski J."/>
            <person name="Ruckert C."/>
        </authorList>
    </citation>
    <scope>NUCLEOTIDE SEQUENCE</scope>
    <source>
        <strain evidence="10">CGMCC 4.3508</strain>
    </source>
</reference>
<keyword evidence="6 8" id="KW-1133">Transmembrane helix</keyword>